<dbReference type="GO" id="GO:0005524">
    <property type="term" value="F:ATP binding"/>
    <property type="evidence" value="ECO:0007669"/>
    <property type="project" value="UniProtKB-UniRule"/>
</dbReference>
<dbReference type="SUPFAM" id="SSF55681">
    <property type="entry name" value="Class II aaRS and biotin synthetases"/>
    <property type="match status" value="1"/>
</dbReference>
<dbReference type="CDD" id="cd16442">
    <property type="entry name" value="BPL"/>
    <property type="match status" value="1"/>
</dbReference>
<reference evidence="7" key="2">
    <citation type="submission" date="2021-04" db="EMBL/GenBank/DDBJ databases">
        <authorList>
            <person name="Gilroy R."/>
        </authorList>
    </citation>
    <scope>NUCLEOTIDE SEQUENCE</scope>
    <source>
        <strain evidence="7">ChiSxjej1B13-11762</strain>
    </source>
</reference>
<evidence type="ECO:0000313" key="8">
    <source>
        <dbReference type="Proteomes" id="UP000824263"/>
    </source>
</evidence>
<gene>
    <name evidence="5" type="primary">birA</name>
    <name evidence="7" type="ORF">H9873_09405</name>
</gene>
<dbReference type="SUPFAM" id="SSF46785">
    <property type="entry name" value="Winged helix' DNA-binding domain"/>
    <property type="match status" value="1"/>
</dbReference>
<dbReference type="InterPro" id="IPR013196">
    <property type="entry name" value="HTH_11"/>
</dbReference>
<reference evidence="7" key="1">
    <citation type="journal article" date="2021" name="PeerJ">
        <title>Extensive microbial diversity within the chicken gut microbiome revealed by metagenomics and culture.</title>
        <authorList>
            <person name="Gilroy R."/>
            <person name="Ravi A."/>
            <person name="Getino M."/>
            <person name="Pursley I."/>
            <person name="Horton D.L."/>
            <person name="Alikhan N.F."/>
            <person name="Baker D."/>
            <person name="Gharbi K."/>
            <person name="Hall N."/>
            <person name="Watson M."/>
            <person name="Adriaenssens E.M."/>
            <person name="Foster-Nyarko E."/>
            <person name="Jarju S."/>
            <person name="Secka A."/>
            <person name="Antonio M."/>
            <person name="Oren A."/>
            <person name="Chaudhuri R.R."/>
            <person name="La Ragione R."/>
            <person name="Hildebrand F."/>
            <person name="Pallen M.J."/>
        </authorList>
    </citation>
    <scope>NUCLEOTIDE SEQUENCE</scope>
    <source>
        <strain evidence="7">ChiSxjej1B13-11762</strain>
    </source>
</reference>
<evidence type="ECO:0000256" key="1">
    <source>
        <dbReference type="ARBA" id="ARBA00022598"/>
    </source>
</evidence>
<dbReference type="PROSITE" id="PS51733">
    <property type="entry name" value="BPL_LPL_CATALYTIC"/>
    <property type="match status" value="1"/>
</dbReference>
<dbReference type="SUPFAM" id="SSF50037">
    <property type="entry name" value="C-terminal domain of transcriptional repressors"/>
    <property type="match status" value="1"/>
</dbReference>
<feature type="domain" description="BPL/LPL catalytic" evidence="6">
    <location>
        <begin position="76"/>
        <end position="255"/>
    </location>
</feature>
<dbReference type="InterPro" id="IPR030855">
    <property type="entry name" value="Bifunct_BirA"/>
</dbReference>
<comment type="caution">
    <text evidence="7">The sequence shown here is derived from an EMBL/GenBank/DDBJ whole genome shotgun (WGS) entry which is preliminary data.</text>
</comment>
<evidence type="ECO:0000256" key="2">
    <source>
        <dbReference type="ARBA" id="ARBA00022741"/>
    </source>
</evidence>
<dbReference type="PANTHER" id="PTHR12835">
    <property type="entry name" value="BIOTIN PROTEIN LIGASE"/>
    <property type="match status" value="1"/>
</dbReference>
<comment type="function">
    <text evidence="5">Acts both as a biotin--[acetyl-CoA-carboxylase] ligase and a repressor.</text>
</comment>
<dbReference type="InterPro" id="IPR036388">
    <property type="entry name" value="WH-like_DNA-bd_sf"/>
</dbReference>
<dbReference type="EMBL" id="DXGF01000164">
    <property type="protein sequence ID" value="HIW84526.1"/>
    <property type="molecule type" value="Genomic_DNA"/>
</dbReference>
<keyword evidence="5" id="KW-0805">Transcription regulation</keyword>
<dbReference type="InterPro" id="IPR004408">
    <property type="entry name" value="Biotin_CoA_COase_ligase"/>
</dbReference>
<dbReference type="HAMAP" id="MF_00978">
    <property type="entry name" value="Bifunct_BirA"/>
    <property type="match status" value="1"/>
</dbReference>
<sequence length="326" mass="36406">MKSEILRLLRETEGFLSGQQLCSRFQVSRTAVWKVIEQLKEEGYAIEAVRNKGYRLAESPDLISKAELESRIDTKWAGRDVIYFPKTDSTNLRAKAAGEAGSPHGTLFVADQQTAGRGRRGRGWESPDGENVYMTLLLRPQISPDKASMLTLVMALSAAEGLWQACQVQVEIKWPNDLVINGKKICGILTEMNAEVDYIHYVVIGIGINANQTEFPEEIKDTAASLKSETGAQVFRAEMIARILERFEQNYEVFEKTEDLSGLQEAYNQRLVNRDRDVTVLDPAGAYHAHALGINEQGELMVKTQEGEIKNIFAGEVSVRGVYGYV</sequence>
<keyword evidence="5" id="KW-0804">Transcription</keyword>
<accession>A0A9D1UFA8</accession>
<feature type="binding site" evidence="5">
    <location>
        <begin position="89"/>
        <end position="91"/>
    </location>
    <ligand>
        <name>biotin</name>
        <dbReference type="ChEBI" id="CHEBI:57586"/>
    </ligand>
</feature>
<dbReference type="GO" id="GO:0003677">
    <property type="term" value="F:DNA binding"/>
    <property type="evidence" value="ECO:0007669"/>
    <property type="project" value="UniProtKB-UniRule"/>
</dbReference>
<dbReference type="PANTHER" id="PTHR12835:SF5">
    <property type="entry name" value="BIOTIN--PROTEIN LIGASE"/>
    <property type="match status" value="1"/>
</dbReference>
<feature type="binding site" evidence="5">
    <location>
        <begin position="117"/>
        <end position="119"/>
    </location>
    <ligand>
        <name>biotin</name>
        <dbReference type="ChEBI" id="CHEBI:57586"/>
    </ligand>
</feature>
<dbReference type="Proteomes" id="UP000824263">
    <property type="component" value="Unassembled WGS sequence"/>
</dbReference>
<evidence type="ECO:0000313" key="7">
    <source>
        <dbReference type="EMBL" id="HIW84526.1"/>
    </source>
</evidence>
<keyword evidence="4 5" id="KW-0092">Biotin</keyword>
<evidence type="ECO:0000259" key="6">
    <source>
        <dbReference type="PROSITE" id="PS51733"/>
    </source>
</evidence>
<proteinExistence type="inferred from homology"/>
<keyword evidence="5" id="KW-0678">Repressor</keyword>
<dbReference type="AlphaFoldDB" id="A0A9D1UFA8"/>
<dbReference type="Pfam" id="PF08279">
    <property type="entry name" value="HTH_11"/>
    <property type="match status" value="1"/>
</dbReference>
<evidence type="ECO:0000256" key="5">
    <source>
        <dbReference type="HAMAP-Rule" id="MF_00978"/>
    </source>
</evidence>
<keyword evidence="2 5" id="KW-0547">Nucleotide-binding</keyword>
<comment type="catalytic activity">
    <reaction evidence="5">
        <text>biotin + L-lysyl-[protein] + ATP = N(6)-biotinyl-L-lysyl-[protein] + AMP + diphosphate + H(+)</text>
        <dbReference type="Rhea" id="RHEA:11756"/>
        <dbReference type="Rhea" id="RHEA-COMP:9752"/>
        <dbReference type="Rhea" id="RHEA-COMP:10505"/>
        <dbReference type="ChEBI" id="CHEBI:15378"/>
        <dbReference type="ChEBI" id="CHEBI:29969"/>
        <dbReference type="ChEBI" id="CHEBI:30616"/>
        <dbReference type="ChEBI" id="CHEBI:33019"/>
        <dbReference type="ChEBI" id="CHEBI:57586"/>
        <dbReference type="ChEBI" id="CHEBI:83144"/>
        <dbReference type="ChEBI" id="CHEBI:456215"/>
        <dbReference type="EC" id="6.3.4.15"/>
    </reaction>
</comment>
<dbReference type="NCBIfam" id="TIGR00121">
    <property type="entry name" value="birA_ligase"/>
    <property type="match status" value="1"/>
</dbReference>
<dbReference type="Pfam" id="PF02237">
    <property type="entry name" value="BPL_C"/>
    <property type="match status" value="1"/>
</dbReference>
<dbReference type="Gene3D" id="3.30.930.10">
    <property type="entry name" value="Bira Bifunctional Protein, Domain 2"/>
    <property type="match status" value="1"/>
</dbReference>
<dbReference type="InterPro" id="IPR003142">
    <property type="entry name" value="BPL_C"/>
</dbReference>
<feature type="binding site" evidence="5">
    <location>
        <position position="113"/>
    </location>
    <ligand>
        <name>biotin</name>
        <dbReference type="ChEBI" id="CHEBI:57586"/>
    </ligand>
</feature>
<dbReference type="GO" id="GO:0016740">
    <property type="term" value="F:transferase activity"/>
    <property type="evidence" value="ECO:0007669"/>
    <property type="project" value="UniProtKB-ARBA"/>
</dbReference>
<keyword evidence="1 5" id="KW-0436">Ligase</keyword>
<evidence type="ECO:0000256" key="3">
    <source>
        <dbReference type="ARBA" id="ARBA00022840"/>
    </source>
</evidence>
<feature type="binding site" evidence="5">
    <location>
        <position position="184"/>
    </location>
    <ligand>
        <name>biotin</name>
        <dbReference type="ChEBI" id="CHEBI:57586"/>
    </ligand>
</feature>
<dbReference type="GO" id="GO:0009249">
    <property type="term" value="P:protein lipoylation"/>
    <property type="evidence" value="ECO:0007669"/>
    <property type="project" value="UniProtKB-ARBA"/>
</dbReference>
<dbReference type="GO" id="GO:0006355">
    <property type="term" value="P:regulation of DNA-templated transcription"/>
    <property type="evidence" value="ECO:0007669"/>
    <property type="project" value="UniProtKB-UniRule"/>
</dbReference>
<evidence type="ECO:0000256" key="4">
    <source>
        <dbReference type="ARBA" id="ARBA00023267"/>
    </source>
</evidence>
<dbReference type="InterPro" id="IPR004143">
    <property type="entry name" value="BPL_LPL_catalytic"/>
</dbReference>
<comment type="similarity">
    <text evidence="5">Belongs to the biotin--protein ligase family.</text>
</comment>
<dbReference type="Pfam" id="PF03099">
    <property type="entry name" value="BPL_LplA_LipB"/>
    <property type="match status" value="1"/>
</dbReference>
<organism evidence="7 8">
    <name type="scientific">Candidatus Dorea gallistercoris</name>
    <dbReference type="NCBI Taxonomy" id="2838542"/>
    <lineage>
        <taxon>Bacteria</taxon>
        <taxon>Bacillati</taxon>
        <taxon>Bacillota</taxon>
        <taxon>Clostridia</taxon>
        <taxon>Lachnospirales</taxon>
        <taxon>Lachnospiraceae</taxon>
        <taxon>Dorea</taxon>
    </lineage>
</organism>
<dbReference type="EC" id="6.3.4.15" evidence="5"/>
<dbReference type="GO" id="GO:0005737">
    <property type="term" value="C:cytoplasm"/>
    <property type="evidence" value="ECO:0007669"/>
    <property type="project" value="TreeGrafter"/>
</dbReference>
<dbReference type="Gene3D" id="1.10.10.10">
    <property type="entry name" value="Winged helix-like DNA-binding domain superfamily/Winged helix DNA-binding domain"/>
    <property type="match status" value="1"/>
</dbReference>
<protein>
    <recommendedName>
        <fullName evidence="5">Bifunctional ligase/repressor BirA</fullName>
    </recommendedName>
    <alternativeName>
        <fullName evidence="5">Biotin--[acetyl-CoA-carboxylase] ligase</fullName>
        <ecNumber evidence="5">6.3.4.15</ecNumber>
    </alternativeName>
    <alternativeName>
        <fullName evidence="5">Biotin--protein ligase</fullName>
    </alternativeName>
    <alternativeName>
        <fullName evidence="5">Biotin-[acetyl-CoA carboxylase] synthetase</fullName>
    </alternativeName>
</protein>
<dbReference type="GO" id="GO:0004077">
    <property type="term" value="F:biotin--[biotin carboxyl-carrier protein] ligase activity"/>
    <property type="evidence" value="ECO:0007669"/>
    <property type="project" value="UniProtKB-UniRule"/>
</dbReference>
<feature type="DNA-binding region" description="H-T-H motif" evidence="5">
    <location>
        <begin position="18"/>
        <end position="37"/>
    </location>
</feature>
<dbReference type="InterPro" id="IPR036390">
    <property type="entry name" value="WH_DNA-bd_sf"/>
</dbReference>
<keyword evidence="5" id="KW-0238">DNA-binding</keyword>
<dbReference type="InterPro" id="IPR045864">
    <property type="entry name" value="aa-tRNA-synth_II/BPL/LPL"/>
</dbReference>
<keyword evidence="3 5" id="KW-0067">ATP-binding</keyword>
<dbReference type="InterPro" id="IPR008988">
    <property type="entry name" value="Transcriptional_repressor_C"/>
</dbReference>
<name>A0A9D1UFA8_9FIRM</name>
<dbReference type="Gene3D" id="2.30.30.100">
    <property type="match status" value="1"/>
</dbReference>